<keyword evidence="1" id="KW-0812">Transmembrane</keyword>
<evidence type="ECO:0000256" key="1">
    <source>
        <dbReference type="SAM" id="Phobius"/>
    </source>
</evidence>
<dbReference type="Pfam" id="PF01522">
    <property type="entry name" value="Polysacc_deac_1"/>
    <property type="match status" value="1"/>
</dbReference>
<dbReference type="RefSeq" id="WP_219780136.1">
    <property type="nucleotide sequence ID" value="NZ_JAHXPT010000008.1"/>
</dbReference>
<dbReference type="EMBL" id="JAHXPT010000008">
    <property type="protein sequence ID" value="MBW6410674.1"/>
    <property type="molecule type" value="Genomic_DNA"/>
</dbReference>
<dbReference type="InterPro" id="IPR050248">
    <property type="entry name" value="Polysacc_deacetylase_ArnD"/>
</dbReference>
<evidence type="ECO:0000313" key="4">
    <source>
        <dbReference type="Proteomes" id="UP001519921"/>
    </source>
</evidence>
<dbReference type="SUPFAM" id="SSF88713">
    <property type="entry name" value="Glycoside hydrolase/deacetylase"/>
    <property type="match status" value="1"/>
</dbReference>
<evidence type="ECO:0000259" key="2">
    <source>
        <dbReference type="PROSITE" id="PS51677"/>
    </source>
</evidence>
<protein>
    <submittedName>
        <fullName evidence="3">Polysaccharide deacetylase</fullName>
    </submittedName>
</protein>
<dbReference type="PANTHER" id="PTHR10587:SF125">
    <property type="entry name" value="POLYSACCHARIDE DEACETYLASE YHEN-RELATED"/>
    <property type="match status" value="1"/>
</dbReference>
<proteinExistence type="predicted"/>
<gene>
    <name evidence="3" type="ORF">KYD98_11255</name>
</gene>
<dbReference type="CDD" id="cd10944">
    <property type="entry name" value="CE4_SmPgdA_like"/>
    <property type="match status" value="1"/>
</dbReference>
<name>A0ABS7AQ44_9CLOT</name>
<organism evidence="3 4">
    <name type="scientific">Clostridium weizhouense</name>
    <dbReference type="NCBI Taxonomy" id="2859781"/>
    <lineage>
        <taxon>Bacteria</taxon>
        <taxon>Bacillati</taxon>
        <taxon>Bacillota</taxon>
        <taxon>Clostridia</taxon>
        <taxon>Eubacteriales</taxon>
        <taxon>Clostridiaceae</taxon>
        <taxon>Clostridium</taxon>
    </lineage>
</organism>
<dbReference type="InterPro" id="IPR002509">
    <property type="entry name" value="NODB_dom"/>
</dbReference>
<comment type="caution">
    <text evidence="3">The sequence shown here is derived from an EMBL/GenBank/DDBJ whole genome shotgun (WGS) entry which is preliminary data.</text>
</comment>
<keyword evidence="4" id="KW-1185">Reference proteome</keyword>
<feature type="domain" description="NodB homology" evidence="2">
    <location>
        <begin position="53"/>
        <end position="240"/>
    </location>
</feature>
<reference evidence="3 4" key="1">
    <citation type="submission" date="2021-07" db="EMBL/GenBank/DDBJ databases">
        <title>Clostridium weizhouense sp. nov., an anaerobic bacterium isolated from activated sludge of Petroleum wastewater.</title>
        <authorList>
            <person name="Li Q."/>
        </authorList>
    </citation>
    <scope>NUCLEOTIDE SEQUENCE [LARGE SCALE GENOMIC DNA]</scope>
    <source>
        <strain evidence="3 4">YB-6</strain>
    </source>
</reference>
<keyword evidence="1" id="KW-1133">Transmembrane helix</keyword>
<evidence type="ECO:0000313" key="3">
    <source>
        <dbReference type="EMBL" id="MBW6410674.1"/>
    </source>
</evidence>
<dbReference type="Proteomes" id="UP001519921">
    <property type="component" value="Unassembled WGS sequence"/>
</dbReference>
<sequence>MKNRFKYFLMLVVNLLLIISIFRGNISNASVASNIATINELDSNNNINDYNEKVVYLTFDDGPSCKITDKILDILKENEVKATFFLIGSQIEDNEDVVKRIYNEGHSIGLHTYTHKFKKVYSSEDRFIQEMVDCRDEINKVIGISPNIIRFPGGSHKHLNDNFLRKLHDNKFKVYDWNIDNTDGLNPKLSTYKLYKRAIKGSDDLPNIILLMHCTDMQKNTCIALPEVIKYYKSQGYEFKTITEDTPEMYFKITKRTFNLF</sequence>
<dbReference type="InterPro" id="IPR011330">
    <property type="entry name" value="Glyco_hydro/deAcase_b/a-brl"/>
</dbReference>
<feature type="transmembrane region" description="Helical" evidence="1">
    <location>
        <begin position="7"/>
        <end position="26"/>
    </location>
</feature>
<dbReference type="PANTHER" id="PTHR10587">
    <property type="entry name" value="GLYCOSYL TRANSFERASE-RELATED"/>
    <property type="match status" value="1"/>
</dbReference>
<keyword evidence="1" id="KW-0472">Membrane</keyword>
<dbReference type="PROSITE" id="PS51677">
    <property type="entry name" value="NODB"/>
    <property type="match status" value="1"/>
</dbReference>
<accession>A0ABS7AQ44</accession>
<dbReference type="Gene3D" id="3.20.20.370">
    <property type="entry name" value="Glycoside hydrolase/deacetylase"/>
    <property type="match status" value="1"/>
</dbReference>